<accession>A0A316Z7Z7</accession>
<feature type="domain" description="DNA/RNA non-specific endonuclease/pyrophosphatase/phosphodiesterase" evidence="13">
    <location>
        <begin position="89"/>
        <end position="346"/>
    </location>
</feature>
<organism evidence="14 15">
    <name type="scientific">Tilletiopsis washingtonensis</name>
    <dbReference type="NCBI Taxonomy" id="58919"/>
    <lineage>
        <taxon>Eukaryota</taxon>
        <taxon>Fungi</taxon>
        <taxon>Dikarya</taxon>
        <taxon>Basidiomycota</taxon>
        <taxon>Ustilaginomycotina</taxon>
        <taxon>Exobasidiomycetes</taxon>
        <taxon>Entylomatales</taxon>
        <taxon>Entylomatales incertae sedis</taxon>
        <taxon>Tilletiopsis</taxon>
    </lineage>
</organism>
<dbReference type="CDD" id="cd00091">
    <property type="entry name" value="NUC"/>
    <property type="match status" value="1"/>
</dbReference>
<keyword evidence="15" id="KW-1185">Reference proteome</keyword>
<keyword evidence="5 10" id="KW-0255">Endonuclease</keyword>
<dbReference type="InterPro" id="IPR044929">
    <property type="entry name" value="DNA/RNA_non-sp_Endonuclease_sf"/>
</dbReference>
<keyword evidence="6 10" id="KW-0378">Hydrolase</keyword>
<dbReference type="Pfam" id="PF01223">
    <property type="entry name" value="Endonuclease_NS"/>
    <property type="match status" value="1"/>
</dbReference>
<dbReference type="GO" id="GO:0004521">
    <property type="term" value="F:RNA endonuclease activity"/>
    <property type="evidence" value="ECO:0007669"/>
    <property type="project" value="TreeGrafter"/>
</dbReference>
<evidence type="ECO:0000256" key="5">
    <source>
        <dbReference type="ARBA" id="ARBA00022759"/>
    </source>
</evidence>
<dbReference type="FunFam" id="3.40.570.10:FF:000008">
    <property type="entry name" value="Probable NUC1-dna/rna non-specific nuclease, mitochondrial"/>
    <property type="match status" value="1"/>
</dbReference>
<dbReference type="PROSITE" id="PS01070">
    <property type="entry name" value="NUCLEASE_NON_SPEC"/>
    <property type="match status" value="1"/>
</dbReference>
<dbReference type="InterPro" id="IPR040255">
    <property type="entry name" value="Non-specific_endonuclease"/>
</dbReference>
<dbReference type="EC" id="3.1.30.-" evidence="10"/>
<comment type="cofactor">
    <cofactor evidence="1 10">
        <name>Mg(2+)</name>
        <dbReference type="ChEBI" id="CHEBI:18420"/>
    </cofactor>
</comment>
<dbReference type="SMART" id="SM00892">
    <property type="entry name" value="Endonuclease_NS"/>
    <property type="match status" value="1"/>
</dbReference>
<dbReference type="RefSeq" id="XP_025596634.1">
    <property type="nucleotide sequence ID" value="XM_025742939.1"/>
</dbReference>
<dbReference type="GO" id="GO:0006309">
    <property type="term" value="P:apoptotic DNA fragmentation"/>
    <property type="evidence" value="ECO:0007669"/>
    <property type="project" value="TreeGrafter"/>
</dbReference>
<dbReference type="SUPFAM" id="SSF54060">
    <property type="entry name" value="His-Me finger endonucleases"/>
    <property type="match status" value="1"/>
</dbReference>
<dbReference type="Proteomes" id="UP000245946">
    <property type="component" value="Unassembled WGS sequence"/>
</dbReference>
<dbReference type="GO" id="GO:0000014">
    <property type="term" value="F:single-stranded DNA endodeoxyribonuclease activity"/>
    <property type="evidence" value="ECO:0007669"/>
    <property type="project" value="TreeGrafter"/>
</dbReference>
<keyword evidence="4 9" id="KW-0479">Metal-binding</keyword>
<evidence type="ECO:0000259" key="13">
    <source>
        <dbReference type="SMART" id="SM00892"/>
    </source>
</evidence>
<evidence type="ECO:0000313" key="15">
    <source>
        <dbReference type="Proteomes" id="UP000245946"/>
    </source>
</evidence>
<evidence type="ECO:0000256" key="9">
    <source>
        <dbReference type="PIRSR" id="PIRSR640255-2"/>
    </source>
</evidence>
<name>A0A316Z7Z7_9BASI</name>
<feature type="domain" description="ENPP1-3/EXOG-like endonuclease/phosphodiesterase" evidence="12">
    <location>
        <begin position="90"/>
        <end position="346"/>
    </location>
</feature>
<evidence type="ECO:0000256" key="11">
    <source>
        <dbReference type="SAM" id="SignalP"/>
    </source>
</evidence>
<feature type="signal peptide" evidence="11">
    <location>
        <begin position="1"/>
        <end position="16"/>
    </location>
</feature>
<keyword evidence="7" id="KW-0460">Magnesium</keyword>
<evidence type="ECO:0000259" key="12">
    <source>
        <dbReference type="SMART" id="SM00477"/>
    </source>
</evidence>
<comment type="similarity">
    <text evidence="2 10">Belongs to the DNA/RNA non-specific endonuclease family.</text>
</comment>
<protein>
    <recommendedName>
        <fullName evidence="10">Endonuclease</fullName>
        <ecNumber evidence="10">3.1.30.-</ecNumber>
    </recommendedName>
</protein>
<keyword evidence="3 10" id="KW-0540">Nuclease</keyword>
<feature type="binding site" evidence="9">
    <location>
        <position position="193"/>
    </location>
    <ligand>
        <name>Mg(2+)</name>
        <dbReference type="ChEBI" id="CHEBI:18420"/>
        <note>catalytic</note>
    </ligand>
</feature>
<sequence>MHHLALPLSLFGVGLAVGAGGAALLAPSPAKVPPQGQAQRRRDELALPARPLAAPAQPATPGLSDVETARVREILGHSGHPGPIFDQLSHLAFVSAYDRRLRHPAWTAEHLTASSLVRPPATPGSGPVDRSNSVFKEDERIPEQFRARLKDYFRSGYDRGHMVPAADAKNSQLAMNETFYLTNIAPQVGEGFNRDYWAHTEDFCRRLTKAFGDVYVFTIPLYLPRQDVDGKWRVSYEVIGNPPSIAVPTHFAKVILASGRPSAPALPSPAASSTSTAPAPLPGIDSGSGGKLLSTLGLGNGVTALGAFVLPNAIIPNSVPLRAFEVPLDTVERAAGLVLFPPAVKRGAKSLCSVTDCSIIVRDFSKANERVKVERRNTA</sequence>
<dbReference type="SMART" id="SM00477">
    <property type="entry name" value="NUC"/>
    <property type="match status" value="1"/>
</dbReference>
<evidence type="ECO:0000256" key="1">
    <source>
        <dbReference type="ARBA" id="ARBA00001946"/>
    </source>
</evidence>
<dbReference type="GO" id="GO:0005634">
    <property type="term" value="C:nucleus"/>
    <property type="evidence" value="ECO:0007669"/>
    <property type="project" value="TreeGrafter"/>
</dbReference>
<feature type="active site" description="Proton acceptor" evidence="8">
    <location>
        <position position="161"/>
    </location>
</feature>
<dbReference type="GO" id="GO:0003676">
    <property type="term" value="F:nucleic acid binding"/>
    <property type="evidence" value="ECO:0007669"/>
    <property type="project" value="InterPro"/>
</dbReference>
<dbReference type="InterPro" id="IPR020821">
    <property type="entry name" value="ENPP1-3/EXOG-like_nuc-like"/>
</dbReference>
<feature type="chain" id="PRO_5016403903" description="Endonuclease" evidence="11">
    <location>
        <begin position="17"/>
        <end position="379"/>
    </location>
</feature>
<dbReference type="GeneID" id="37270483"/>
<evidence type="ECO:0000256" key="7">
    <source>
        <dbReference type="ARBA" id="ARBA00022842"/>
    </source>
</evidence>
<dbReference type="EMBL" id="KZ819299">
    <property type="protein sequence ID" value="PWN96355.1"/>
    <property type="molecule type" value="Genomic_DNA"/>
</dbReference>
<dbReference type="InterPro" id="IPR018524">
    <property type="entry name" value="DNA/RNA_endonuclease_AS"/>
</dbReference>
<evidence type="ECO:0000256" key="2">
    <source>
        <dbReference type="ARBA" id="ARBA00010052"/>
    </source>
</evidence>
<dbReference type="InterPro" id="IPR044925">
    <property type="entry name" value="His-Me_finger_sf"/>
</dbReference>
<proteinExistence type="inferred from homology"/>
<dbReference type="STRING" id="58919.A0A316Z7Z7"/>
<evidence type="ECO:0000256" key="8">
    <source>
        <dbReference type="PIRSR" id="PIRSR640255-1"/>
    </source>
</evidence>
<dbReference type="PANTHER" id="PTHR13966">
    <property type="entry name" value="ENDONUCLEASE RELATED"/>
    <property type="match status" value="1"/>
</dbReference>
<dbReference type="OrthoDB" id="5418055at2759"/>
<dbReference type="Gene3D" id="3.40.570.10">
    <property type="entry name" value="Extracellular Endonuclease, subunit A"/>
    <property type="match status" value="1"/>
</dbReference>
<evidence type="ECO:0000256" key="4">
    <source>
        <dbReference type="ARBA" id="ARBA00022723"/>
    </source>
</evidence>
<dbReference type="PANTHER" id="PTHR13966:SF5">
    <property type="entry name" value="ENDONUCLEASE G, MITOCHONDRIAL"/>
    <property type="match status" value="1"/>
</dbReference>
<dbReference type="InterPro" id="IPR001604">
    <property type="entry name" value="Endo_G_ENPP1-like_dom"/>
</dbReference>
<keyword evidence="11" id="KW-0732">Signal</keyword>
<reference evidence="14 15" key="1">
    <citation type="journal article" date="2018" name="Mol. Biol. Evol.">
        <title>Broad Genomic Sampling Reveals a Smut Pathogenic Ancestry of the Fungal Clade Ustilaginomycotina.</title>
        <authorList>
            <person name="Kijpornyongpan T."/>
            <person name="Mondo S.J."/>
            <person name="Barry K."/>
            <person name="Sandor L."/>
            <person name="Lee J."/>
            <person name="Lipzen A."/>
            <person name="Pangilinan J."/>
            <person name="LaButti K."/>
            <person name="Hainaut M."/>
            <person name="Henrissat B."/>
            <person name="Grigoriev I.V."/>
            <person name="Spatafora J.W."/>
            <person name="Aime M.C."/>
        </authorList>
    </citation>
    <scope>NUCLEOTIDE SEQUENCE [LARGE SCALE GENOMIC DNA]</scope>
    <source>
        <strain evidence="14 15">MCA 4186</strain>
    </source>
</reference>
<evidence type="ECO:0000256" key="6">
    <source>
        <dbReference type="ARBA" id="ARBA00022801"/>
    </source>
</evidence>
<evidence type="ECO:0000256" key="3">
    <source>
        <dbReference type="ARBA" id="ARBA00022722"/>
    </source>
</evidence>
<dbReference type="GO" id="GO:0005743">
    <property type="term" value="C:mitochondrial inner membrane"/>
    <property type="evidence" value="ECO:0007669"/>
    <property type="project" value="TreeGrafter"/>
</dbReference>
<evidence type="ECO:0000313" key="14">
    <source>
        <dbReference type="EMBL" id="PWN96355.1"/>
    </source>
</evidence>
<gene>
    <name evidence="14" type="ORF">FA09DRAFT_331248</name>
</gene>
<dbReference type="AlphaFoldDB" id="A0A316Z7Z7"/>
<dbReference type="GO" id="GO:0046872">
    <property type="term" value="F:metal ion binding"/>
    <property type="evidence" value="ECO:0007669"/>
    <property type="project" value="UniProtKB-KW"/>
</dbReference>
<evidence type="ECO:0000256" key="10">
    <source>
        <dbReference type="RuleBase" id="RU366055"/>
    </source>
</evidence>